<protein>
    <submittedName>
        <fullName evidence="3 4">uncharacterized protein LOC107470484 isoform X1</fullName>
    </submittedName>
</protein>
<dbReference type="AlphaFoldDB" id="A0A6P4BSZ4"/>
<feature type="compositionally biased region" description="Basic and acidic residues" evidence="1">
    <location>
        <begin position="11"/>
        <end position="27"/>
    </location>
</feature>
<gene>
    <name evidence="3 4" type="primary">LOC107470484</name>
</gene>
<reference evidence="3 4" key="1">
    <citation type="submission" date="2022-04" db="UniProtKB">
        <authorList>
            <consortium name="RefSeq"/>
        </authorList>
    </citation>
    <scope>IDENTIFICATION</scope>
    <source>
        <tissue evidence="3 4">Whole plant</tissue>
    </source>
</reference>
<feature type="region of interest" description="Disordered" evidence="1">
    <location>
        <begin position="1"/>
        <end position="27"/>
    </location>
</feature>
<organism evidence="4">
    <name type="scientific">Arachis duranensis</name>
    <name type="common">Wild peanut</name>
    <dbReference type="NCBI Taxonomy" id="130453"/>
    <lineage>
        <taxon>Eukaryota</taxon>
        <taxon>Viridiplantae</taxon>
        <taxon>Streptophyta</taxon>
        <taxon>Embryophyta</taxon>
        <taxon>Tracheophyta</taxon>
        <taxon>Spermatophyta</taxon>
        <taxon>Magnoliopsida</taxon>
        <taxon>eudicotyledons</taxon>
        <taxon>Gunneridae</taxon>
        <taxon>Pentapetalae</taxon>
        <taxon>rosids</taxon>
        <taxon>fabids</taxon>
        <taxon>Fabales</taxon>
        <taxon>Fabaceae</taxon>
        <taxon>Papilionoideae</taxon>
        <taxon>50 kb inversion clade</taxon>
        <taxon>dalbergioids sensu lato</taxon>
        <taxon>Dalbergieae</taxon>
        <taxon>Pterocarpus clade</taxon>
        <taxon>Arachis</taxon>
    </lineage>
</organism>
<accession>A0A6P4BSZ4</accession>
<name>A0A6P4BSZ4_ARADU</name>
<keyword evidence="2" id="KW-1133">Transmembrane helix</keyword>
<evidence type="ECO:0000313" key="4">
    <source>
        <dbReference type="RefSeq" id="XP_015945367.1"/>
    </source>
</evidence>
<keyword evidence="2" id="KW-0812">Transmembrane</keyword>
<sequence length="121" mass="13483">MESVAVTYGGARERESELGSRREKGETRASHHHFCRSKPCCPRWGPHCCRPPPLLVILSYCTVVTAVLVTGCGVGDHRNHHRSYRYFNLAVRPCLALRCYVVTGAAVAPFSRLFVSPVRLS</sequence>
<feature type="transmembrane region" description="Helical" evidence="2">
    <location>
        <begin position="95"/>
        <end position="115"/>
    </location>
</feature>
<feature type="transmembrane region" description="Helical" evidence="2">
    <location>
        <begin position="54"/>
        <end position="74"/>
    </location>
</feature>
<dbReference type="RefSeq" id="XP_015945367.1">
    <property type="nucleotide sequence ID" value="XM_016089881.2"/>
</dbReference>
<keyword evidence="2" id="KW-0472">Membrane</keyword>
<evidence type="ECO:0000256" key="2">
    <source>
        <dbReference type="SAM" id="Phobius"/>
    </source>
</evidence>
<proteinExistence type="predicted"/>
<dbReference type="RefSeq" id="XP_015945366.1">
    <property type="nucleotide sequence ID" value="XM_016089880.2"/>
</dbReference>
<evidence type="ECO:0000313" key="3">
    <source>
        <dbReference type="RefSeq" id="XP_015945366.1"/>
    </source>
</evidence>
<evidence type="ECO:0000256" key="1">
    <source>
        <dbReference type="SAM" id="MobiDB-lite"/>
    </source>
</evidence>